<keyword evidence="5 11" id="KW-1133">Transmembrane helix</keyword>
<dbReference type="InterPro" id="IPR051713">
    <property type="entry name" value="T-cell_Activation_Regulation"/>
</dbReference>
<organism evidence="13 14">
    <name type="scientific">Anguilla anguilla</name>
    <name type="common">European freshwater eel</name>
    <name type="synonym">Muraena anguilla</name>
    <dbReference type="NCBI Taxonomy" id="7936"/>
    <lineage>
        <taxon>Eukaryota</taxon>
        <taxon>Metazoa</taxon>
        <taxon>Chordata</taxon>
        <taxon>Craniata</taxon>
        <taxon>Vertebrata</taxon>
        <taxon>Euteleostomi</taxon>
        <taxon>Actinopterygii</taxon>
        <taxon>Neopterygii</taxon>
        <taxon>Teleostei</taxon>
        <taxon>Anguilliformes</taxon>
        <taxon>Anguillidae</taxon>
        <taxon>Anguilla</taxon>
    </lineage>
</organism>
<gene>
    <name evidence="13" type="ORF">ANANG_G00155440</name>
</gene>
<evidence type="ECO:0000256" key="1">
    <source>
        <dbReference type="ARBA" id="ARBA00004251"/>
    </source>
</evidence>
<dbReference type="InterPro" id="IPR013106">
    <property type="entry name" value="Ig_V-set"/>
</dbReference>
<keyword evidence="4" id="KW-0732">Signal</keyword>
<dbReference type="GO" id="GO:0031295">
    <property type="term" value="P:T cell costimulation"/>
    <property type="evidence" value="ECO:0007669"/>
    <property type="project" value="TreeGrafter"/>
</dbReference>
<dbReference type="GO" id="GO:0007166">
    <property type="term" value="P:cell surface receptor signaling pathway"/>
    <property type="evidence" value="ECO:0007669"/>
    <property type="project" value="TreeGrafter"/>
</dbReference>
<dbReference type="GO" id="GO:0071222">
    <property type="term" value="P:cellular response to lipopolysaccharide"/>
    <property type="evidence" value="ECO:0007669"/>
    <property type="project" value="TreeGrafter"/>
</dbReference>
<dbReference type="InterPro" id="IPR003599">
    <property type="entry name" value="Ig_sub"/>
</dbReference>
<dbReference type="AlphaFoldDB" id="A0A9D3RYG2"/>
<feature type="non-terminal residue" evidence="13">
    <location>
        <position position="1"/>
    </location>
</feature>
<feature type="domain" description="Ig-like" evidence="12">
    <location>
        <begin position="1"/>
        <end position="101"/>
    </location>
</feature>
<keyword evidence="14" id="KW-1185">Reference proteome</keyword>
<evidence type="ECO:0000256" key="2">
    <source>
        <dbReference type="ARBA" id="ARBA00022475"/>
    </source>
</evidence>
<evidence type="ECO:0000256" key="6">
    <source>
        <dbReference type="ARBA" id="ARBA00023136"/>
    </source>
</evidence>
<dbReference type="PANTHER" id="PTHR25466:SF9">
    <property type="entry name" value="FIBRONECTIN TYPE-III DOMAIN-CONTAINING PROTEIN"/>
    <property type="match status" value="1"/>
</dbReference>
<keyword evidence="3 11" id="KW-0812">Transmembrane</keyword>
<dbReference type="Proteomes" id="UP001044222">
    <property type="component" value="Chromosome 8"/>
</dbReference>
<dbReference type="GO" id="GO:0006955">
    <property type="term" value="P:immune response"/>
    <property type="evidence" value="ECO:0007669"/>
    <property type="project" value="TreeGrafter"/>
</dbReference>
<evidence type="ECO:0000259" key="12">
    <source>
        <dbReference type="PROSITE" id="PS50835"/>
    </source>
</evidence>
<dbReference type="SMART" id="SM00409">
    <property type="entry name" value="IG"/>
    <property type="match status" value="2"/>
</dbReference>
<keyword evidence="2" id="KW-1003">Cell membrane</keyword>
<reference evidence="13" key="1">
    <citation type="submission" date="2021-01" db="EMBL/GenBank/DDBJ databases">
        <title>A chromosome-scale assembly of European eel, Anguilla anguilla.</title>
        <authorList>
            <person name="Henkel C."/>
            <person name="Jong-Raadsen S.A."/>
            <person name="Dufour S."/>
            <person name="Weltzien F.-A."/>
            <person name="Palstra A.P."/>
            <person name="Pelster B."/>
            <person name="Spaink H.P."/>
            <person name="Van Den Thillart G.E."/>
            <person name="Jansen H."/>
            <person name="Zahm M."/>
            <person name="Klopp C."/>
            <person name="Cedric C."/>
            <person name="Louis A."/>
            <person name="Berthelot C."/>
            <person name="Parey E."/>
            <person name="Roest Crollius H."/>
            <person name="Montfort J."/>
            <person name="Robinson-Rechavi M."/>
            <person name="Bucao C."/>
            <person name="Bouchez O."/>
            <person name="Gislard M."/>
            <person name="Lluch J."/>
            <person name="Milhes M."/>
            <person name="Lampietro C."/>
            <person name="Lopez Roques C."/>
            <person name="Donnadieu C."/>
            <person name="Braasch I."/>
            <person name="Desvignes T."/>
            <person name="Postlethwait J."/>
            <person name="Bobe J."/>
            <person name="Guiguen Y."/>
            <person name="Dirks R."/>
        </authorList>
    </citation>
    <scope>NUCLEOTIDE SEQUENCE</scope>
    <source>
        <strain evidence="13">Tag_6206</strain>
        <tissue evidence="13">Liver</tissue>
    </source>
</reference>
<accession>A0A9D3RYG2</accession>
<dbReference type="PROSITE" id="PS50835">
    <property type="entry name" value="IG_LIKE"/>
    <property type="match status" value="2"/>
</dbReference>
<evidence type="ECO:0000256" key="11">
    <source>
        <dbReference type="SAM" id="Phobius"/>
    </source>
</evidence>
<comment type="subcellular location">
    <subcellularLocation>
        <location evidence="1">Cell membrane</location>
        <topology evidence="1">Single-pass type I membrane protein</topology>
    </subcellularLocation>
</comment>
<keyword evidence="8" id="KW-0675">Receptor</keyword>
<dbReference type="PANTHER" id="PTHR25466">
    <property type="entry name" value="T-LYMPHOCYTE ACTIVATION ANTIGEN"/>
    <property type="match status" value="1"/>
</dbReference>
<dbReference type="EMBL" id="JAFIRN010000008">
    <property type="protein sequence ID" value="KAG5843867.1"/>
    <property type="molecule type" value="Genomic_DNA"/>
</dbReference>
<dbReference type="InterPro" id="IPR007110">
    <property type="entry name" value="Ig-like_dom"/>
</dbReference>
<comment type="caution">
    <text evidence="13">The sequence shown here is derived from an EMBL/GenBank/DDBJ whole genome shotgun (WGS) entry which is preliminary data.</text>
</comment>
<feature type="transmembrane region" description="Helical" evidence="11">
    <location>
        <begin position="205"/>
        <end position="229"/>
    </location>
</feature>
<evidence type="ECO:0000256" key="4">
    <source>
        <dbReference type="ARBA" id="ARBA00022729"/>
    </source>
</evidence>
<sequence length="253" mass="27872">HTTDAADITAARGNSVCLPCASDLYSTSTVTVTWRKNGRPGILCQYRVLNGKATDTISESCDDRINRTAQPPTLCISGVKTRDAGYYNCSVSRVVPPPTVESFYQVELHVEGPPRVIIESQTSNTSDCLWLLCELDGLDSAQVNITWSRNGQSISETTSSLQLCNHEWSEGDTFTCNTSQFSSYTDLSASITITQKHSRVDVSKYSVIIICGGALTGTLVLIFLVICIYKFIQNEKASRETQWILASIERHQL</sequence>
<dbReference type="GO" id="GO:0009897">
    <property type="term" value="C:external side of plasma membrane"/>
    <property type="evidence" value="ECO:0007669"/>
    <property type="project" value="TreeGrafter"/>
</dbReference>
<evidence type="ECO:0000313" key="13">
    <source>
        <dbReference type="EMBL" id="KAG5843867.1"/>
    </source>
</evidence>
<evidence type="ECO:0000256" key="5">
    <source>
        <dbReference type="ARBA" id="ARBA00022989"/>
    </source>
</evidence>
<evidence type="ECO:0000256" key="3">
    <source>
        <dbReference type="ARBA" id="ARBA00022692"/>
    </source>
</evidence>
<protein>
    <recommendedName>
        <fullName evidence="12">Ig-like domain-containing protein</fullName>
    </recommendedName>
</protein>
<feature type="domain" description="Ig-like" evidence="12">
    <location>
        <begin position="114"/>
        <end position="192"/>
    </location>
</feature>
<dbReference type="SUPFAM" id="SSF48726">
    <property type="entry name" value="Immunoglobulin"/>
    <property type="match status" value="2"/>
</dbReference>
<evidence type="ECO:0000256" key="8">
    <source>
        <dbReference type="ARBA" id="ARBA00023170"/>
    </source>
</evidence>
<dbReference type="InterPro" id="IPR013783">
    <property type="entry name" value="Ig-like_fold"/>
</dbReference>
<evidence type="ECO:0000256" key="7">
    <source>
        <dbReference type="ARBA" id="ARBA00023157"/>
    </source>
</evidence>
<dbReference type="GO" id="GO:0042102">
    <property type="term" value="P:positive regulation of T cell proliferation"/>
    <property type="evidence" value="ECO:0007669"/>
    <property type="project" value="TreeGrafter"/>
</dbReference>
<dbReference type="Gene3D" id="2.60.40.10">
    <property type="entry name" value="Immunoglobulins"/>
    <property type="match status" value="2"/>
</dbReference>
<dbReference type="GO" id="GO:0042130">
    <property type="term" value="P:negative regulation of T cell proliferation"/>
    <property type="evidence" value="ECO:0007669"/>
    <property type="project" value="TreeGrafter"/>
</dbReference>
<dbReference type="InterPro" id="IPR036179">
    <property type="entry name" value="Ig-like_dom_sf"/>
</dbReference>
<dbReference type="Pfam" id="PF07686">
    <property type="entry name" value="V-set"/>
    <property type="match status" value="1"/>
</dbReference>
<keyword evidence="10" id="KW-0393">Immunoglobulin domain</keyword>
<name>A0A9D3RYG2_ANGAN</name>
<keyword evidence="6 11" id="KW-0472">Membrane</keyword>
<evidence type="ECO:0000256" key="9">
    <source>
        <dbReference type="ARBA" id="ARBA00023180"/>
    </source>
</evidence>
<evidence type="ECO:0000256" key="10">
    <source>
        <dbReference type="ARBA" id="ARBA00023319"/>
    </source>
</evidence>
<keyword evidence="9" id="KW-0325">Glycoprotein</keyword>
<keyword evidence="7" id="KW-1015">Disulfide bond</keyword>
<proteinExistence type="predicted"/>
<evidence type="ECO:0000313" key="14">
    <source>
        <dbReference type="Proteomes" id="UP001044222"/>
    </source>
</evidence>